<dbReference type="InterPro" id="IPR036388">
    <property type="entry name" value="WH-like_DNA-bd_sf"/>
</dbReference>
<dbReference type="SUPFAM" id="SSF46785">
    <property type="entry name" value="Winged helix' DNA-binding domain"/>
    <property type="match status" value="1"/>
</dbReference>
<evidence type="ECO:0000259" key="4">
    <source>
        <dbReference type="PROSITE" id="PS51000"/>
    </source>
</evidence>
<dbReference type="PRINTS" id="PR00037">
    <property type="entry name" value="HTHLACR"/>
</dbReference>
<dbReference type="PROSITE" id="PS00894">
    <property type="entry name" value="HTH_DEOR_1"/>
    <property type="match status" value="1"/>
</dbReference>
<gene>
    <name evidence="5" type="ORF">QX51_12405</name>
</gene>
<protein>
    <submittedName>
        <fullName evidence="5">DeoR faimly transcriptional regulator</fullName>
    </submittedName>
</protein>
<dbReference type="STRING" id="1577792.QX51_12405"/>
<dbReference type="SUPFAM" id="SSF100950">
    <property type="entry name" value="NagB/RpiA/CoA transferase-like"/>
    <property type="match status" value="1"/>
</dbReference>
<dbReference type="AlphaFoldDB" id="A0A0B3W339"/>
<dbReference type="EMBL" id="JWHR01000109">
    <property type="protein sequence ID" value="KHS56772.1"/>
    <property type="molecule type" value="Genomic_DNA"/>
</dbReference>
<evidence type="ECO:0000256" key="2">
    <source>
        <dbReference type="ARBA" id="ARBA00023125"/>
    </source>
</evidence>
<comment type="caution">
    <text evidence="5">The sequence shown here is derived from an EMBL/GenBank/DDBJ whole genome shotgun (WGS) entry which is preliminary data.</text>
</comment>
<dbReference type="InterPro" id="IPR037171">
    <property type="entry name" value="NagB/RpiA_transferase-like"/>
</dbReference>
<dbReference type="GO" id="GO:0003677">
    <property type="term" value="F:DNA binding"/>
    <property type="evidence" value="ECO:0007669"/>
    <property type="project" value="UniProtKB-KW"/>
</dbReference>
<name>A0A0B3W339_9FIRM</name>
<dbReference type="PANTHER" id="PTHR30363">
    <property type="entry name" value="HTH-TYPE TRANSCRIPTIONAL REGULATOR SRLR-RELATED"/>
    <property type="match status" value="1"/>
</dbReference>
<accession>A0A0B3W339</accession>
<dbReference type="InterPro" id="IPR018356">
    <property type="entry name" value="Tscrpt_reg_HTH_DeoR_CS"/>
</dbReference>
<dbReference type="GO" id="GO:0003700">
    <property type="term" value="F:DNA-binding transcription factor activity"/>
    <property type="evidence" value="ECO:0007669"/>
    <property type="project" value="InterPro"/>
</dbReference>
<keyword evidence="6" id="KW-1185">Reference proteome</keyword>
<reference evidence="5 6" key="1">
    <citation type="submission" date="2014-12" db="EMBL/GenBank/DDBJ databases">
        <title>Draft genome sequence of Terrisporobacter sp. 08-306576, isolated from the blood culture of a bacteremia patient.</title>
        <authorList>
            <person name="Lund L.C."/>
            <person name="Sydenham T.V."/>
            <person name="Hogh S.V."/>
            <person name="Skov M.N."/>
            <person name="Kemp M."/>
            <person name="Justesen U.S."/>
        </authorList>
    </citation>
    <scope>NUCLEOTIDE SEQUENCE [LARGE SCALE GENOMIC DNA]</scope>
    <source>
        <strain evidence="5 6">08-306576</strain>
    </source>
</reference>
<keyword evidence="3" id="KW-0804">Transcription</keyword>
<dbReference type="InterPro" id="IPR001034">
    <property type="entry name" value="DeoR_HTH"/>
</dbReference>
<sequence>MLAQERYEYIIETLNRDCAVKVSKLIKELNVSIETIRRDLEHLEKEGVLQRVYGGAILKKVSVDKLSFDKREEEFRKEKIEIANIATRYISEGQSIALNDSTTNVEIAKNIRNKFTNLTVVTNSLVIATELANNKGIKVILAGGILDNKEYAFYGQLAQNILENFVVDRSFIGVGGVSLNRGISDYDFDTAQIQKIMMKTSKEVIILADSSKIENVSLTKVGHIDDVNLIITDSNINQNILDKYLKNGIEIICK</sequence>
<dbReference type="SMART" id="SM01134">
    <property type="entry name" value="DeoRC"/>
    <property type="match status" value="1"/>
</dbReference>
<organism evidence="5 6">
    <name type="scientific">Terrisporobacter othiniensis</name>
    <dbReference type="NCBI Taxonomy" id="1577792"/>
    <lineage>
        <taxon>Bacteria</taxon>
        <taxon>Bacillati</taxon>
        <taxon>Bacillota</taxon>
        <taxon>Clostridia</taxon>
        <taxon>Peptostreptococcales</taxon>
        <taxon>Peptostreptococcaceae</taxon>
        <taxon>Terrisporobacter</taxon>
    </lineage>
</organism>
<evidence type="ECO:0000256" key="1">
    <source>
        <dbReference type="ARBA" id="ARBA00023015"/>
    </source>
</evidence>
<dbReference type="Proteomes" id="UP000031189">
    <property type="component" value="Unassembled WGS sequence"/>
</dbReference>
<dbReference type="OrthoDB" id="9797223at2"/>
<dbReference type="PROSITE" id="PS51000">
    <property type="entry name" value="HTH_DEOR_2"/>
    <property type="match status" value="1"/>
</dbReference>
<dbReference type="Pfam" id="PF00455">
    <property type="entry name" value="DeoRC"/>
    <property type="match status" value="1"/>
</dbReference>
<dbReference type="Gene3D" id="3.40.50.1360">
    <property type="match status" value="1"/>
</dbReference>
<dbReference type="Pfam" id="PF08220">
    <property type="entry name" value="HTH_DeoR"/>
    <property type="match status" value="1"/>
</dbReference>
<dbReference type="Gene3D" id="1.10.10.10">
    <property type="entry name" value="Winged helix-like DNA-binding domain superfamily/Winged helix DNA-binding domain"/>
    <property type="match status" value="1"/>
</dbReference>
<dbReference type="InterPro" id="IPR050313">
    <property type="entry name" value="Carb_Metab_HTH_regulators"/>
</dbReference>
<proteinExistence type="predicted"/>
<evidence type="ECO:0000313" key="6">
    <source>
        <dbReference type="Proteomes" id="UP000031189"/>
    </source>
</evidence>
<evidence type="ECO:0000313" key="5">
    <source>
        <dbReference type="EMBL" id="KHS56772.1"/>
    </source>
</evidence>
<dbReference type="InterPro" id="IPR036390">
    <property type="entry name" value="WH_DNA-bd_sf"/>
</dbReference>
<dbReference type="SMART" id="SM00420">
    <property type="entry name" value="HTH_DEOR"/>
    <property type="match status" value="1"/>
</dbReference>
<feature type="domain" description="HTH deoR-type" evidence="4">
    <location>
        <begin position="3"/>
        <end position="58"/>
    </location>
</feature>
<evidence type="ECO:0000256" key="3">
    <source>
        <dbReference type="ARBA" id="ARBA00023163"/>
    </source>
</evidence>
<dbReference type="RefSeq" id="WP_039680223.1">
    <property type="nucleotide sequence ID" value="NZ_JAWGXO010000012.1"/>
</dbReference>
<keyword evidence="2" id="KW-0238">DNA-binding</keyword>
<dbReference type="InterPro" id="IPR014036">
    <property type="entry name" value="DeoR-like_C"/>
</dbReference>
<dbReference type="PANTHER" id="PTHR30363:SF44">
    <property type="entry name" value="AGA OPERON TRANSCRIPTIONAL REPRESSOR-RELATED"/>
    <property type="match status" value="1"/>
</dbReference>
<keyword evidence="1" id="KW-0805">Transcription regulation</keyword>